<keyword evidence="2" id="KW-0812">Transmembrane</keyword>
<feature type="transmembrane region" description="Helical" evidence="2">
    <location>
        <begin position="53"/>
        <end position="73"/>
    </location>
</feature>
<sequence length="253" mass="26296">MASSQRHAPTASPASSAGPAPTAGSTGSGDKQPVSARRFRWLRAASDRVPTKWFASIATALFLAATAAFGGLATAAAEGPVELDAGEEHRNDQLAITVQRAVLIDDLAEAGVTIEPGQRVLAVVVEVENRWTRALPTTPGNSVSSSVVLAEGPGLGREPGGVAHYDDSTALPWLQPGVPTTVVLAWAVDQSDYADGEELHLVLNDETLFTGSFVVSGQSWEDPEPAAIVTVRITDVGEGRDTETDADDEGTDG</sequence>
<evidence type="ECO:0000313" key="4">
    <source>
        <dbReference type="Proteomes" id="UP001239083"/>
    </source>
</evidence>
<keyword evidence="2" id="KW-0472">Membrane</keyword>
<feature type="region of interest" description="Disordered" evidence="1">
    <location>
        <begin position="1"/>
        <end position="33"/>
    </location>
</feature>
<accession>A0ABU0R894</accession>
<proteinExistence type="predicted"/>
<keyword evidence="4" id="KW-1185">Reference proteome</keyword>
<keyword evidence="2" id="KW-1133">Transmembrane helix</keyword>
<evidence type="ECO:0008006" key="5">
    <source>
        <dbReference type="Google" id="ProtNLM"/>
    </source>
</evidence>
<protein>
    <recommendedName>
        <fullName evidence="5">DUF4352 domain-containing protein</fullName>
    </recommendedName>
</protein>
<comment type="caution">
    <text evidence="3">The sequence shown here is derived from an EMBL/GenBank/DDBJ whole genome shotgun (WGS) entry which is preliminary data.</text>
</comment>
<feature type="compositionally biased region" description="Low complexity" evidence="1">
    <location>
        <begin position="8"/>
        <end position="29"/>
    </location>
</feature>
<name>A0ABU0R894_9MICO</name>
<gene>
    <name evidence="3" type="ORF">QFZ26_001859</name>
</gene>
<organism evidence="3 4">
    <name type="scientific">Agromyces ramosus</name>
    <dbReference type="NCBI Taxonomy" id="33879"/>
    <lineage>
        <taxon>Bacteria</taxon>
        <taxon>Bacillati</taxon>
        <taxon>Actinomycetota</taxon>
        <taxon>Actinomycetes</taxon>
        <taxon>Micrococcales</taxon>
        <taxon>Microbacteriaceae</taxon>
        <taxon>Agromyces</taxon>
    </lineage>
</organism>
<evidence type="ECO:0000256" key="1">
    <source>
        <dbReference type="SAM" id="MobiDB-lite"/>
    </source>
</evidence>
<evidence type="ECO:0000256" key="2">
    <source>
        <dbReference type="SAM" id="Phobius"/>
    </source>
</evidence>
<dbReference type="EMBL" id="JAUSYY010000001">
    <property type="protein sequence ID" value="MDQ0894304.1"/>
    <property type="molecule type" value="Genomic_DNA"/>
</dbReference>
<evidence type="ECO:0000313" key="3">
    <source>
        <dbReference type="EMBL" id="MDQ0894304.1"/>
    </source>
</evidence>
<dbReference type="Proteomes" id="UP001239083">
    <property type="component" value="Unassembled WGS sequence"/>
</dbReference>
<reference evidence="3 4" key="1">
    <citation type="submission" date="2023-07" db="EMBL/GenBank/DDBJ databases">
        <title>Comparative genomics of wheat-associated soil bacteria to identify genetic determinants of phenazine resistance.</title>
        <authorList>
            <person name="Mouncey N."/>
        </authorList>
    </citation>
    <scope>NUCLEOTIDE SEQUENCE [LARGE SCALE GENOMIC DNA]</scope>
    <source>
        <strain evidence="3 4">V3I3</strain>
    </source>
</reference>